<reference evidence="2 3" key="1">
    <citation type="submission" date="2018-06" db="EMBL/GenBank/DDBJ databases">
        <title>Comparative genomics reveals the genomic features of Rhizophagus irregularis, R. cerebriforme, R. diaphanum and Gigaspora rosea, and their symbiotic lifestyle signature.</title>
        <authorList>
            <person name="Morin E."/>
            <person name="San Clemente H."/>
            <person name="Chen E.C.H."/>
            <person name="De La Providencia I."/>
            <person name="Hainaut M."/>
            <person name="Kuo A."/>
            <person name="Kohler A."/>
            <person name="Murat C."/>
            <person name="Tang N."/>
            <person name="Roy S."/>
            <person name="Loubradou J."/>
            <person name="Henrissat B."/>
            <person name="Grigoriev I.V."/>
            <person name="Corradi N."/>
            <person name="Roux C."/>
            <person name="Martin F.M."/>
        </authorList>
    </citation>
    <scope>NUCLEOTIDE SEQUENCE [LARGE SCALE GENOMIC DNA]</scope>
    <source>
        <strain evidence="2 3">DAOM 227022</strain>
    </source>
</reference>
<evidence type="ECO:0000313" key="2">
    <source>
        <dbReference type="EMBL" id="RIA80208.1"/>
    </source>
</evidence>
<protein>
    <recommendedName>
        <fullName evidence="1">PWWP domain-containing protein</fullName>
    </recommendedName>
</protein>
<name>A0A397S2L1_9GLOM</name>
<proteinExistence type="predicted"/>
<accession>A0A397S2L1</accession>
<dbReference type="PROSITE" id="PS50812">
    <property type="entry name" value="PWWP"/>
    <property type="match status" value="1"/>
</dbReference>
<evidence type="ECO:0000259" key="1">
    <source>
        <dbReference type="PROSITE" id="PS50812"/>
    </source>
</evidence>
<dbReference type="OrthoDB" id="20839at2759"/>
<sequence length="198" mass="22455">MVLKAENEEIEIPVEPSEIVRRSRSNSQIISEAALVTTPSELNSEFTVQTRSRKGSIDSSTAEITNIPFGSLVWAKMQGFPWYPAEVADPDKANITAAIRADKKEGDTYLVHFFDERKFGKKNYNRSWKWVPANKVILMGDEKTDLSKLKDRGMKNNMKREIPNAYEAACKSRGREPVLLDQLTKPGVVPVRRNSRNK</sequence>
<organism evidence="2 3">
    <name type="scientific">Glomus cerebriforme</name>
    <dbReference type="NCBI Taxonomy" id="658196"/>
    <lineage>
        <taxon>Eukaryota</taxon>
        <taxon>Fungi</taxon>
        <taxon>Fungi incertae sedis</taxon>
        <taxon>Mucoromycota</taxon>
        <taxon>Glomeromycotina</taxon>
        <taxon>Glomeromycetes</taxon>
        <taxon>Glomerales</taxon>
        <taxon>Glomeraceae</taxon>
        <taxon>Glomus</taxon>
    </lineage>
</organism>
<dbReference type="AlphaFoldDB" id="A0A397S2L1"/>
<dbReference type="Proteomes" id="UP000265703">
    <property type="component" value="Unassembled WGS sequence"/>
</dbReference>
<evidence type="ECO:0000313" key="3">
    <source>
        <dbReference type="Proteomes" id="UP000265703"/>
    </source>
</evidence>
<gene>
    <name evidence="2" type="ORF">C1645_12765</name>
</gene>
<comment type="caution">
    <text evidence="2">The sequence shown here is derived from an EMBL/GenBank/DDBJ whole genome shotgun (WGS) entry which is preliminary data.</text>
</comment>
<feature type="domain" description="PWWP" evidence="1">
    <location>
        <begin position="69"/>
        <end position="142"/>
    </location>
</feature>
<dbReference type="SUPFAM" id="SSF63748">
    <property type="entry name" value="Tudor/PWWP/MBT"/>
    <property type="match status" value="1"/>
</dbReference>
<dbReference type="CDD" id="cd05839">
    <property type="entry name" value="PWWP_BRPF"/>
    <property type="match status" value="1"/>
</dbReference>
<dbReference type="Gene3D" id="2.30.30.140">
    <property type="match status" value="1"/>
</dbReference>
<dbReference type="EMBL" id="QKYT01001021">
    <property type="protein sequence ID" value="RIA80208.1"/>
    <property type="molecule type" value="Genomic_DNA"/>
</dbReference>
<dbReference type="Pfam" id="PF00855">
    <property type="entry name" value="PWWP"/>
    <property type="match status" value="1"/>
</dbReference>
<dbReference type="InterPro" id="IPR000313">
    <property type="entry name" value="PWWP_dom"/>
</dbReference>
<dbReference type="SMART" id="SM00293">
    <property type="entry name" value="PWWP"/>
    <property type="match status" value="1"/>
</dbReference>
<dbReference type="STRING" id="658196.A0A397S2L1"/>
<keyword evidence="3" id="KW-1185">Reference proteome</keyword>